<dbReference type="Proteomes" id="UP000679725">
    <property type="component" value="Unassembled WGS sequence"/>
</dbReference>
<feature type="domain" description="ABC3 transporter permease C-terminal" evidence="7">
    <location>
        <begin position="689"/>
        <end position="793"/>
    </location>
</feature>
<comment type="caution">
    <text evidence="9">The sequence shown here is derived from an EMBL/GenBank/DDBJ whole genome shotgun (WGS) entry which is preliminary data.</text>
</comment>
<sequence length="806" mass="90457">MFKTFLKIAGRHLWQTRLYAFINIIGLALGTISVLLAALFISDEQGFDNFHYNNPNLYRITTTFLHEGKVVTAGGTGQVQGPAFQAQIPEIINYTRIMGGDIHGDVRAGNKAFKLRLLFVDDSFFDVFSFKIQTGDKHSTLKNDNSVVVTEKTALKFFKRTDVVGKVLQMDADPSAMRLGKPLVISAVVADPPANSSIQFDVLFPFSFMQLSFDDTNWLNAYLGTFVVLNPQADPQSVIRKFNQIHQINAKDQLADHKKATGAERKVSYGLQKITDIHLNPQEISNQNRESGVINGSKPVYSYVFLGIAIFILLMASVNFININIAGSLKRAKEVGIRKSTGSSQIQILFQFLGESAILCFFTLILATLLTFTLLPIFNQLAGKQITWQQLVHPRLLMWIIGILIFNTVASGLYPAYLLSGLSPVQVLYQKAKLSGQNLFGRGLVVFQFVIAILLGIATLVFYKQMHFIQSRNLGYNPELIVKMNISGVRNTHQINAQFRSELGNHSLINQISHIGEFGFRETKVNHLNILSNYRSVDQHYLSMLEIGLKEGRNFSHKYPSDKTYSVLVNEAFVRAANMSEPIGKQLTPESYFGEHKFTIVGVMKDFHYSSLKERIRPMIMVMSEQHGGSEIWAKINPKNQKEALTVLERTFKKILPDAAFTYEFLDDYNAKEYEQELRWQKIISYATALSVLICCMGLFGLAHLATAQRMRETGIRVVLGATVFHIAVLFSKDFIKLIFLAILIACPAGYYLANHWLEGFAYRIPIAPMLLILPGLLAILVALITVSSQGIRAALLNPVRSLRSE</sequence>
<evidence type="ECO:0000256" key="5">
    <source>
        <dbReference type="ARBA" id="ARBA00023136"/>
    </source>
</evidence>
<feature type="transmembrane region" description="Helical" evidence="6">
    <location>
        <begin position="300"/>
        <end position="321"/>
    </location>
</feature>
<organism evidence="9 10">
    <name type="scientific">Dyadobacter linearis</name>
    <dbReference type="NCBI Taxonomy" id="2823330"/>
    <lineage>
        <taxon>Bacteria</taxon>
        <taxon>Pseudomonadati</taxon>
        <taxon>Bacteroidota</taxon>
        <taxon>Cytophagia</taxon>
        <taxon>Cytophagales</taxon>
        <taxon>Spirosomataceae</taxon>
        <taxon>Dyadobacter</taxon>
    </lineage>
</organism>
<evidence type="ECO:0000256" key="6">
    <source>
        <dbReference type="SAM" id="Phobius"/>
    </source>
</evidence>
<evidence type="ECO:0000256" key="4">
    <source>
        <dbReference type="ARBA" id="ARBA00022989"/>
    </source>
</evidence>
<feature type="transmembrane region" description="Helical" evidence="6">
    <location>
        <begin position="766"/>
        <end position="787"/>
    </location>
</feature>
<dbReference type="InterPro" id="IPR025857">
    <property type="entry name" value="MacB_PCD"/>
</dbReference>
<keyword evidence="10" id="KW-1185">Reference proteome</keyword>
<gene>
    <name evidence="9" type="ORF">DYBT9623_05541</name>
</gene>
<comment type="subcellular location">
    <subcellularLocation>
        <location evidence="1">Cell membrane</location>
        <topology evidence="1">Multi-pass membrane protein</topology>
    </subcellularLocation>
</comment>
<feature type="transmembrane region" description="Helical" evidence="6">
    <location>
        <begin position="396"/>
        <end position="419"/>
    </location>
</feature>
<evidence type="ECO:0000313" key="10">
    <source>
        <dbReference type="Proteomes" id="UP000679725"/>
    </source>
</evidence>
<evidence type="ECO:0008006" key="11">
    <source>
        <dbReference type="Google" id="ProtNLM"/>
    </source>
</evidence>
<evidence type="ECO:0000313" key="9">
    <source>
        <dbReference type="EMBL" id="CAG5075007.1"/>
    </source>
</evidence>
<feature type="transmembrane region" description="Helical" evidence="6">
    <location>
        <begin position="20"/>
        <end position="41"/>
    </location>
</feature>
<name>A0ABN7RGL8_9BACT</name>
<evidence type="ECO:0000259" key="7">
    <source>
        <dbReference type="Pfam" id="PF02687"/>
    </source>
</evidence>
<feature type="transmembrane region" description="Helical" evidence="6">
    <location>
        <begin position="348"/>
        <end position="375"/>
    </location>
</feature>
<dbReference type="PANTHER" id="PTHR30572">
    <property type="entry name" value="MEMBRANE COMPONENT OF TRANSPORTER-RELATED"/>
    <property type="match status" value="1"/>
</dbReference>
<dbReference type="EMBL" id="CAJRAU010000016">
    <property type="protein sequence ID" value="CAG5075007.1"/>
    <property type="molecule type" value="Genomic_DNA"/>
</dbReference>
<dbReference type="RefSeq" id="WP_215236756.1">
    <property type="nucleotide sequence ID" value="NZ_CAJRAU010000016.1"/>
</dbReference>
<proteinExistence type="predicted"/>
<dbReference type="Pfam" id="PF02687">
    <property type="entry name" value="FtsX"/>
    <property type="match status" value="2"/>
</dbReference>
<evidence type="ECO:0000256" key="3">
    <source>
        <dbReference type="ARBA" id="ARBA00022692"/>
    </source>
</evidence>
<evidence type="ECO:0000256" key="2">
    <source>
        <dbReference type="ARBA" id="ARBA00022475"/>
    </source>
</evidence>
<evidence type="ECO:0000259" key="8">
    <source>
        <dbReference type="Pfam" id="PF12704"/>
    </source>
</evidence>
<evidence type="ECO:0000256" key="1">
    <source>
        <dbReference type="ARBA" id="ARBA00004651"/>
    </source>
</evidence>
<keyword evidence="2" id="KW-1003">Cell membrane</keyword>
<dbReference type="Pfam" id="PF12704">
    <property type="entry name" value="MacB_PCD"/>
    <property type="match status" value="2"/>
</dbReference>
<keyword evidence="3 6" id="KW-0812">Transmembrane</keyword>
<feature type="domain" description="ABC3 transporter permease C-terminal" evidence="7">
    <location>
        <begin position="308"/>
        <end position="424"/>
    </location>
</feature>
<feature type="domain" description="MacB-like periplasmic core" evidence="8">
    <location>
        <begin position="532"/>
        <end position="644"/>
    </location>
</feature>
<dbReference type="PANTHER" id="PTHR30572:SF18">
    <property type="entry name" value="ABC-TYPE MACROLIDE FAMILY EXPORT SYSTEM PERMEASE COMPONENT 2"/>
    <property type="match status" value="1"/>
</dbReference>
<keyword evidence="5 6" id="KW-0472">Membrane</keyword>
<reference evidence="9 10" key="1">
    <citation type="submission" date="2021-04" db="EMBL/GenBank/DDBJ databases">
        <authorList>
            <person name="Rodrigo-Torres L."/>
            <person name="Arahal R. D."/>
            <person name="Lucena T."/>
        </authorList>
    </citation>
    <scope>NUCLEOTIDE SEQUENCE [LARGE SCALE GENOMIC DNA]</scope>
    <source>
        <strain evidence="9 10">CECT 9623</strain>
    </source>
</reference>
<feature type="domain" description="MacB-like periplasmic core" evidence="8">
    <location>
        <begin position="21"/>
        <end position="244"/>
    </location>
</feature>
<feature type="transmembrane region" description="Helical" evidence="6">
    <location>
        <begin position="683"/>
        <end position="702"/>
    </location>
</feature>
<protein>
    <recommendedName>
        <fullName evidence="11">ABC transport system permease protein</fullName>
    </recommendedName>
</protein>
<feature type="transmembrane region" description="Helical" evidence="6">
    <location>
        <begin position="439"/>
        <end position="463"/>
    </location>
</feature>
<dbReference type="InterPro" id="IPR003838">
    <property type="entry name" value="ABC3_permease_C"/>
</dbReference>
<feature type="transmembrane region" description="Helical" evidence="6">
    <location>
        <begin position="714"/>
        <end position="731"/>
    </location>
</feature>
<keyword evidence="4 6" id="KW-1133">Transmembrane helix</keyword>
<feature type="transmembrane region" description="Helical" evidence="6">
    <location>
        <begin position="738"/>
        <end position="754"/>
    </location>
</feature>
<dbReference type="InterPro" id="IPR050250">
    <property type="entry name" value="Macrolide_Exporter_MacB"/>
</dbReference>
<accession>A0ABN7RGL8</accession>